<organism evidence="3 4">
    <name type="scientific">Streptomyces roseirectus</name>
    <dbReference type="NCBI Taxonomy" id="2768066"/>
    <lineage>
        <taxon>Bacteria</taxon>
        <taxon>Bacillati</taxon>
        <taxon>Actinomycetota</taxon>
        <taxon>Actinomycetes</taxon>
        <taxon>Kitasatosporales</taxon>
        <taxon>Streptomycetaceae</taxon>
        <taxon>Streptomyces</taxon>
    </lineage>
</organism>
<dbReference type="EMBL" id="CP060828">
    <property type="protein sequence ID" value="QNP72986.1"/>
    <property type="molecule type" value="Genomic_DNA"/>
</dbReference>
<dbReference type="KEGG" id="sroi:IAG44_28505"/>
<feature type="chain" id="PRO_5028817535" evidence="2">
    <location>
        <begin position="27"/>
        <end position="114"/>
    </location>
</feature>
<dbReference type="Proteomes" id="UP000516052">
    <property type="component" value="Chromosome"/>
</dbReference>
<keyword evidence="4" id="KW-1185">Reference proteome</keyword>
<name>A0A7H0IJM0_9ACTN</name>
<dbReference type="AlphaFoldDB" id="A0A7H0IJM0"/>
<gene>
    <name evidence="3" type="ORF">IAG44_28505</name>
</gene>
<dbReference type="RefSeq" id="WP_187749931.1">
    <property type="nucleotide sequence ID" value="NZ_CP060828.1"/>
</dbReference>
<evidence type="ECO:0000313" key="4">
    <source>
        <dbReference type="Proteomes" id="UP000516052"/>
    </source>
</evidence>
<sequence>MRIRTTLAAAAGALALLVAVPTSASAADGTFFYAYTGLDGSPQVATLVDPPSRGCVTLPEVANPSSSSPARYAYNDTGSTAVVFENPDCTGEATALVPQSGGGERTEFRSVTFS</sequence>
<protein>
    <submittedName>
        <fullName evidence="3">Uncharacterized protein</fullName>
    </submittedName>
</protein>
<keyword evidence="2" id="KW-0732">Signal</keyword>
<feature type="signal peptide" evidence="2">
    <location>
        <begin position="1"/>
        <end position="26"/>
    </location>
</feature>
<proteinExistence type="predicted"/>
<accession>A0A7H0IJM0</accession>
<evidence type="ECO:0000313" key="3">
    <source>
        <dbReference type="EMBL" id="QNP72986.1"/>
    </source>
</evidence>
<evidence type="ECO:0000256" key="1">
    <source>
        <dbReference type="SAM" id="MobiDB-lite"/>
    </source>
</evidence>
<evidence type="ECO:0000256" key="2">
    <source>
        <dbReference type="SAM" id="SignalP"/>
    </source>
</evidence>
<feature type="region of interest" description="Disordered" evidence="1">
    <location>
        <begin position="94"/>
        <end position="114"/>
    </location>
</feature>
<reference evidence="3 4" key="1">
    <citation type="submission" date="2020-08" db="EMBL/GenBank/DDBJ databases">
        <title>A novel species.</title>
        <authorList>
            <person name="Gao J."/>
        </authorList>
    </citation>
    <scope>NUCLEOTIDE SEQUENCE [LARGE SCALE GENOMIC DNA]</scope>
    <source>
        <strain evidence="3 4">CRXT-G-22</strain>
    </source>
</reference>